<name>A0A124JWS7_9SPHN</name>
<sequence length="392" mass="41456">MDINTPESAITGAIETKADAFDASFDIVTRQDEATAAIEALRGDIAEVKGRLDKVNRAVVRPVIGGAEAATETSPELKGFVDGYLRSGRETELKSLSIGSPADGGFAVPRPIDAEIARRLVRLSPVRSVANVVQTSTSGFRRLISIGGTASGWASETGSRIETASPKLAEIVPPLGELYANPSATQQMLDDAAFDVSGWLASEIATEFARAEGAAFINGTGTNQPRGFLAGPTAAQNDAARPFGTLQFIASGNATTFDTAPEAKLIDLVFSMKAALRQGAVWMMNSATLAAVRKFKAADGSFLWQAGIVDGQPSRLLGYPVIEAEDMPDIGAGNFPIAFGNFKAGYLIAERTATTILRDPYTNKPYVQFYATRRVGGQVLDSDAIKLLKIST</sequence>
<dbReference type="Proteomes" id="UP000058012">
    <property type="component" value="Unassembled WGS sequence"/>
</dbReference>
<dbReference type="EMBL" id="LLZS01000001">
    <property type="protein sequence ID" value="KUR73637.1"/>
    <property type="molecule type" value="Genomic_DNA"/>
</dbReference>
<dbReference type="AlphaFoldDB" id="A0A124JWS7"/>
<comment type="caution">
    <text evidence="3">The sequence shown here is derived from an EMBL/GenBank/DDBJ whole genome shotgun (WGS) entry which is preliminary data.</text>
</comment>
<dbReference type="NCBIfam" id="TIGR01554">
    <property type="entry name" value="major_cap_HK97"/>
    <property type="match status" value="1"/>
</dbReference>
<organism evidence="3 4">
    <name type="scientific">Novosphingobium fuchskuhlense</name>
    <dbReference type="NCBI Taxonomy" id="1117702"/>
    <lineage>
        <taxon>Bacteria</taxon>
        <taxon>Pseudomonadati</taxon>
        <taxon>Pseudomonadota</taxon>
        <taxon>Alphaproteobacteria</taxon>
        <taxon>Sphingomonadales</taxon>
        <taxon>Sphingomonadaceae</taxon>
        <taxon>Novosphingobium</taxon>
    </lineage>
</organism>
<dbReference type="OrthoDB" id="9786516at2"/>
<keyword evidence="4" id="KW-1185">Reference proteome</keyword>
<reference evidence="3 4" key="1">
    <citation type="submission" date="2015-10" db="EMBL/GenBank/DDBJ databases">
        <title>Draft genome sequence of Novosphingobium fuchskuhlense DSM 25065 isolated from a surface water sample of the southwest basin of Lake Grosse Fuchskuhle.</title>
        <authorList>
            <person name="Ruckert C."/>
            <person name="Winkler A."/>
            <person name="Glaeser J."/>
            <person name="Grossart H.-P."/>
            <person name="Kalinowski J."/>
            <person name="Glaeser S."/>
        </authorList>
    </citation>
    <scope>NUCLEOTIDE SEQUENCE [LARGE SCALE GENOMIC DNA]</scope>
    <source>
        <strain evidence="3 4">FNE08-7</strain>
    </source>
</reference>
<evidence type="ECO:0000313" key="4">
    <source>
        <dbReference type="Proteomes" id="UP000058012"/>
    </source>
</evidence>
<evidence type="ECO:0000259" key="2">
    <source>
        <dbReference type="Pfam" id="PF05065"/>
    </source>
</evidence>
<dbReference type="Gene3D" id="3.30.2400.10">
    <property type="entry name" value="Major capsid protein gp5"/>
    <property type="match status" value="1"/>
</dbReference>
<feature type="domain" description="Phage capsid-like C-terminal" evidence="2">
    <location>
        <begin position="104"/>
        <end position="389"/>
    </location>
</feature>
<dbReference type="SUPFAM" id="SSF56563">
    <property type="entry name" value="Major capsid protein gp5"/>
    <property type="match status" value="1"/>
</dbReference>
<dbReference type="InterPro" id="IPR024455">
    <property type="entry name" value="Phage_capsid"/>
</dbReference>
<dbReference type="Gene3D" id="3.30.2320.10">
    <property type="entry name" value="hypothetical protein PF0899 domain"/>
    <property type="match status" value="1"/>
</dbReference>
<comment type="subcellular location">
    <subcellularLocation>
        <location evidence="1">Virion</location>
    </subcellularLocation>
</comment>
<dbReference type="STRING" id="1117702.AQZ52_01315"/>
<evidence type="ECO:0000256" key="1">
    <source>
        <dbReference type="ARBA" id="ARBA00004328"/>
    </source>
</evidence>
<dbReference type="RefSeq" id="WP_067906153.1">
    <property type="nucleotide sequence ID" value="NZ_KQ954244.1"/>
</dbReference>
<protein>
    <submittedName>
        <fullName evidence="3">Phage capsid protein</fullName>
    </submittedName>
</protein>
<dbReference type="Pfam" id="PF05065">
    <property type="entry name" value="Phage_capsid"/>
    <property type="match status" value="1"/>
</dbReference>
<gene>
    <name evidence="3" type="ORF">AQZ52_01315</name>
</gene>
<dbReference type="InterPro" id="IPR054612">
    <property type="entry name" value="Phage_capsid-like_C"/>
</dbReference>
<accession>A0A124JWS7</accession>
<proteinExistence type="predicted"/>
<evidence type="ECO:0000313" key="3">
    <source>
        <dbReference type="EMBL" id="KUR73637.1"/>
    </source>
</evidence>